<accession>A0A940MQE2</accession>
<evidence type="ECO:0000313" key="2">
    <source>
        <dbReference type="Proteomes" id="UP000675940"/>
    </source>
</evidence>
<dbReference type="Proteomes" id="UP000675940">
    <property type="component" value="Unassembled WGS sequence"/>
</dbReference>
<keyword evidence="2" id="KW-1185">Reference proteome</keyword>
<dbReference type="AlphaFoldDB" id="A0A940MQE2"/>
<gene>
    <name evidence="1" type="ORF">J5474_10230</name>
</gene>
<dbReference type="EMBL" id="JAGISH010000005">
    <property type="protein sequence ID" value="MBP0482866.1"/>
    <property type="molecule type" value="Genomic_DNA"/>
</dbReference>
<protein>
    <submittedName>
        <fullName evidence="1">Uncharacterized protein</fullName>
    </submittedName>
</protein>
<reference evidence="1" key="1">
    <citation type="submission" date="2021-03" db="EMBL/GenBank/DDBJ databases">
        <title>Sagittula salina sp. nov. strain M10.9X isolated from the marine waste.</title>
        <authorList>
            <person name="Satari L."/>
            <person name="Molina-Menor E."/>
            <person name="Vidal-Verdu A."/>
            <person name="Pascual J."/>
            <person name="Pereto J."/>
            <person name="Porcar M."/>
        </authorList>
    </citation>
    <scope>NUCLEOTIDE SEQUENCE</scope>
    <source>
        <strain evidence="1">M10.9X</strain>
    </source>
</reference>
<proteinExistence type="predicted"/>
<organism evidence="1 2">
    <name type="scientific">Sagittula salina</name>
    <dbReference type="NCBI Taxonomy" id="2820268"/>
    <lineage>
        <taxon>Bacteria</taxon>
        <taxon>Pseudomonadati</taxon>
        <taxon>Pseudomonadota</taxon>
        <taxon>Alphaproteobacteria</taxon>
        <taxon>Rhodobacterales</taxon>
        <taxon>Roseobacteraceae</taxon>
        <taxon>Sagittula</taxon>
    </lineage>
</organism>
<dbReference type="RefSeq" id="WP_209360815.1">
    <property type="nucleotide sequence ID" value="NZ_JAGISH010000005.1"/>
</dbReference>
<name>A0A940MQE2_9RHOB</name>
<evidence type="ECO:0000313" key="1">
    <source>
        <dbReference type="EMBL" id="MBP0482866.1"/>
    </source>
</evidence>
<sequence>MNLDFTPESAPEIPAVFPETGWHIQPGPVPPARVQVFGERSSGTNFVKRLLGRNTPLQPIEALGWKHGFPQMTAIPPDVLIVACVRDARPWSLSMHAKPWHTPPAMQRLGYSDFIRHPWETIADRKRYFPQVADLGGDGRPLQHDRNPLTGLPFPDLFSLRRAKLASLLSFMRRDCTLVVCRLEAVQQAPEAFLANVARHLALLPPGPYRPVVRRLGSRFRASVEARPETPRAVPEADLDFLRCRLNLETESRLGYDYG</sequence>
<comment type="caution">
    <text evidence="1">The sequence shown here is derived from an EMBL/GenBank/DDBJ whole genome shotgun (WGS) entry which is preliminary data.</text>
</comment>